<evidence type="ECO:0000313" key="1">
    <source>
        <dbReference type="EMBL" id="MBX41388.1"/>
    </source>
</evidence>
<organism evidence="1">
    <name type="scientific">Rhizophora mucronata</name>
    <name type="common">Asiatic mangrove</name>
    <dbReference type="NCBI Taxonomy" id="61149"/>
    <lineage>
        <taxon>Eukaryota</taxon>
        <taxon>Viridiplantae</taxon>
        <taxon>Streptophyta</taxon>
        <taxon>Embryophyta</taxon>
        <taxon>Tracheophyta</taxon>
        <taxon>Spermatophyta</taxon>
        <taxon>Magnoliopsida</taxon>
        <taxon>eudicotyledons</taxon>
        <taxon>Gunneridae</taxon>
        <taxon>Pentapetalae</taxon>
        <taxon>rosids</taxon>
        <taxon>fabids</taxon>
        <taxon>Malpighiales</taxon>
        <taxon>Rhizophoraceae</taxon>
        <taxon>Rhizophora</taxon>
    </lineage>
</organism>
<dbReference type="EMBL" id="GGEC01060904">
    <property type="protein sequence ID" value="MBX41388.1"/>
    <property type="molecule type" value="Transcribed_RNA"/>
</dbReference>
<protein>
    <submittedName>
        <fullName evidence="1">Protein ROOT PRIMORDIUM DEFECTIVE 1 isoform X2</fullName>
    </submittedName>
</protein>
<name>A0A2P2NFX2_RHIMU</name>
<proteinExistence type="predicted"/>
<sequence>MIKFIPQASKRMRIHKFSPLVTFSKSNCCCLALQGEIKDSWVPCKQSSKFMWNNQFFPQASQVISLSLLMYC</sequence>
<dbReference type="AlphaFoldDB" id="A0A2P2NFX2"/>
<reference evidence="1" key="1">
    <citation type="submission" date="2018-02" db="EMBL/GenBank/DDBJ databases">
        <title>Rhizophora mucronata_Transcriptome.</title>
        <authorList>
            <person name="Meera S.P."/>
            <person name="Sreeshan A."/>
            <person name="Augustine A."/>
        </authorList>
    </citation>
    <scope>NUCLEOTIDE SEQUENCE</scope>
    <source>
        <tissue evidence="1">Leaf</tissue>
    </source>
</reference>
<accession>A0A2P2NFX2</accession>